<protein>
    <submittedName>
        <fullName evidence="1">Uncharacterized protein</fullName>
    </submittedName>
</protein>
<proteinExistence type="predicted"/>
<comment type="caution">
    <text evidence="1">The sequence shown here is derived from an EMBL/GenBank/DDBJ whole genome shotgun (WGS) entry which is preliminary data.</text>
</comment>
<dbReference type="EMBL" id="QBLH01003874">
    <property type="protein sequence ID" value="TGZ32381.1"/>
    <property type="molecule type" value="Genomic_DNA"/>
</dbReference>
<name>A0A4S2JAG9_9HYME</name>
<dbReference type="AlphaFoldDB" id="A0A4S2JAG9"/>
<organism evidence="1 2">
    <name type="scientific">Temnothorax longispinosus</name>
    <dbReference type="NCBI Taxonomy" id="300112"/>
    <lineage>
        <taxon>Eukaryota</taxon>
        <taxon>Metazoa</taxon>
        <taxon>Ecdysozoa</taxon>
        <taxon>Arthropoda</taxon>
        <taxon>Hexapoda</taxon>
        <taxon>Insecta</taxon>
        <taxon>Pterygota</taxon>
        <taxon>Neoptera</taxon>
        <taxon>Endopterygota</taxon>
        <taxon>Hymenoptera</taxon>
        <taxon>Apocrita</taxon>
        <taxon>Aculeata</taxon>
        <taxon>Formicoidea</taxon>
        <taxon>Formicidae</taxon>
        <taxon>Myrmicinae</taxon>
        <taxon>Temnothorax</taxon>
    </lineage>
</organism>
<keyword evidence="2" id="KW-1185">Reference proteome</keyword>
<dbReference type="Proteomes" id="UP000310200">
    <property type="component" value="Unassembled WGS sequence"/>
</dbReference>
<accession>A0A4S2JAG9</accession>
<evidence type="ECO:0000313" key="1">
    <source>
        <dbReference type="EMBL" id="TGZ32381.1"/>
    </source>
</evidence>
<reference evidence="1 2" key="1">
    <citation type="journal article" date="2019" name="Philos. Trans. R. Soc. Lond., B, Biol. Sci.">
        <title>Ant behaviour and brain gene expression of defending hosts depend on the ecological success of the intruding social parasite.</title>
        <authorList>
            <person name="Kaur R."/>
            <person name="Stoldt M."/>
            <person name="Jongepier E."/>
            <person name="Feldmeyer B."/>
            <person name="Menzel F."/>
            <person name="Bornberg-Bauer E."/>
            <person name="Foitzik S."/>
        </authorList>
    </citation>
    <scope>NUCLEOTIDE SEQUENCE [LARGE SCALE GENOMIC DNA]</scope>
    <source>
        <tissue evidence="1">Whole body</tissue>
    </source>
</reference>
<gene>
    <name evidence="1" type="ORF">DBV15_07436</name>
</gene>
<evidence type="ECO:0000313" key="2">
    <source>
        <dbReference type="Proteomes" id="UP000310200"/>
    </source>
</evidence>
<sequence>MKFDVRCYRDDDNNHTTLRTGLTSVGYRHDKVSHPSTKQVSFYGHAIPNGADNDVEWVRKVSWASGDLVNILVKEKERQPPG</sequence>